<organism evidence="14 15">
    <name type="scientific">Acidilutibacter cellobiosedens</name>
    <dbReference type="NCBI Taxonomy" id="2507161"/>
    <lineage>
        <taxon>Bacteria</taxon>
        <taxon>Bacillati</taxon>
        <taxon>Bacillota</taxon>
        <taxon>Tissierellia</taxon>
        <taxon>Tissierellales</taxon>
        <taxon>Acidilutibacteraceae</taxon>
        <taxon>Acidilutibacter</taxon>
    </lineage>
</organism>
<gene>
    <name evidence="14" type="ORF">EQM13_11735</name>
</gene>
<dbReference type="GO" id="GO:0071555">
    <property type="term" value="P:cell wall organization"/>
    <property type="evidence" value="ECO:0007669"/>
    <property type="project" value="TreeGrafter"/>
</dbReference>
<comment type="subcellular location">
    <subcellularLocation>
        <location evidence="2">Cell membrane</location>
    </subcellularLocation>
    <subcellularLocation>
        <location evidence="1">Membrane</location>
        <topology evidence="1">Single-pass membrane protein</topology>
    </subcellularLocation>
</comment>
<evidence type="ECO:0000256" key="11">
    <source>
        <dbReference type="SAM" id="Phobius"/>
    </source>
</evidence>
<protein>
    <submittedName>
        <fullName evidence="14">Penicillin-binding protein</fullName>
    </submittedName>
</protein>
<dbReference type="AlphaFoldDB" id="A0A410QDX0"/>
<reference evidence="15" key="1">
    <citation type="submission" date="2019-01" db="EMBL/GenBank/DDBJ databases">
        <title>Draft genomes of a novel of Sporanaerobacter strains.</title>
        <authorList>
            <person name="Ma S."/>
        </authorList>
    </citation>
    <scope>NUCLEOTIDE SEQUENCE [LARGE SCALE GENOMIC DNA]</scope>
    <source>
        <strain evidence="15">NJN-17</strain>
    </source>
</reference>
<dbReference type="PANTHER" id="PTHR30627:SF2">
    <property type="entry name" value="PEPTIDOGLYCAN D,D-TRANSPEPTIDASE MRDA"/>
    <property type="match status" value="1"/>
</dbReference>
<evidence type="ECO:0000313" key="14">
    <source>
        <dbReference type="EMBL" id="QAT62213.1"/>
    </source>
</evidence>
<dbReference type="Proteomes" id="UP000287969">
    <property type="component" value="Chromosome"/>
</dbReference>
<evidence type="ECO:0000256" key="2">
    <source>
        <dbReference type="ARBA" id="ARBA00004236"/>
    </source>
</evidence>
<keyword evidence="9 11" id="KW-0472">Membrane</keyword>
<evidence type="ECO:0000259" key="13">
    <source>
        <dbReference type="Pfam" id="PF03717"/>
    </source>
</evidence>
<proteinExistence type="inferred from homology"/>
<keyword evidence="15" id="KW-1185">Reference proteome</keyword>
<dbReference type="OrthoDB" id="9757901at2"/>
<evidence type="ECO:0000256" key="3">
    <source>
        <dbReference type="ARBA" id="ARBA00007171"/>
    </source>
</evidence>
<dbReference type="SUPFAM" id="SSF56601">
    <property type="entry name" value="beta-lactamase/transpeptidase-like"/>
    <property type="match status" value="1"/>
</dbReference>
<evidence type="ECO:0000256" key="1">
    <source>
        <dbReference type="ARBA" id="ARBA00004167"/>
    </source>
</evidence>
<dbReference type="Pfam" id="PF03717">
    <property type="entry name" value="PBP_dimer"/>
    <property type="match status" value="1"/>
</dbReference>
<feature type="transmembrane region" description="Helical" evidence="11">
    <location>
        <begin position="14"/>
        <end position="33"/>
    </location>
</feature>
<dbReference type="InterPro" id="IPR001460">
    <property type="entry name" value="PCN-bd_Tpept"/>
</dbReference>
<evidence type="ECO:0000256" key="5">
    <source>
        <dbReference type="ARBA" id="ARBA00022692"/>
    </source>
</evidence>
<evidence type="ECO:0000256" key="7">
    <source>
        <dbReference type="ARBA" id="ARBA00022984"/>
    </source>
</evidence>
<evidence type="ECO:0000256" key="6">
    <source>
        <dbReference type="ARBA" id="ARBA00022960"/>
    </source>
</evidence>
<evidence type="ECO:0000259" key="12">
    <source>
        <dbReference type="Pfam" id="PF00905"/>
    </source>
</evidence>
<dbReference type="RefSeq" id="WP_128752744.1">
    <property type="nucleotide sequence ID" value="NZ_CP035282.1"/>
</dbReference>
<keyword evidence="8 11" id="KW-1133">Transmembrane helix</keyword>
<keyword evidence="10" id="KW-0961">Cell wall biogenesis/degradation</keyword>
<keyword evidence="6" id="KW-0133">Cell shape</keyword>
<dbReference type="InterPro" id="IPR012338">
    <property type="entry name" value="Beta-lactam/transpept-like"/>
</dbReference>
<feature type="domain" description="Penicillin-binding protein dimerisation" evidence="13">
    <location>
        <begin position="57"/>
        <end position="592"/>
    </location>
</feature>
<dbReference type="EMBL" id="CP035282">
    <property type="protein sequence ID" value="QAT62213.1"/>
    <property type="molecule type" value="Genomic_DNA"/>
</dbReference>
<dbReference type="Pfam" id="PF00905">
    <property type="entry name" value="Transpeptidase"/>
    <property type="match status" value="2"/>
</dbReference>
<sequence length="1113" mass="125810">MSSVKLIDKLKDRYNILMIFIFAVFFVLFFQLARLTIVQGDYYRDISDNKRLKEISITAPRGEIRDRYGRLLAGNKPSFTVQILKDELNLKDKKERNKTVLNLSRLLEEDGVNYIDEFPIEMNVFKYKNEDSYNNENQDPEEKIIDIIINNNFLHQILNTFYVDNENFKFLTGNKAIHALQSKGIDMPIEISLADGGVVFNFEEGKDIDEWKTENKLPLKSSPEECILSLIGNDRNIIRKIIDHPISRQLTYDLLKSKGYVDDIEIQPFDLTFDEEYESQKRSLMKKYNNITMKSSAKDDFVNIVMQTSVNNLLEKVVEEKDDKGKVTETIIPGKILISKIEEKNVKCPVTYELNEEKTGLIYKFKDNSSSGSDTPINVLIELGKKTGALKETILDKKVKNIAQEVLLNNGVNPKISVSNLQYVSINNKNNWFSQFNIPKKSSAEEAFYFLRDKFEIDKKLSEYEVRPMLLILDQLNSQGYRAYQPINIAYGIKDSTVAKLEEGKMDMSGVQVSIEPIRYYPLGNTASHILGYLGKISQSNEIKKYVEENGYSPNDIIGKTGIEEKYEDQMKGKEGKKIVEVDAFGNTINTISQEDPTPGDNLYLTIDAKLQEVAEAALKKGIEAIQKGGVYESKWGNYKFGTNKKKGRPYVNATSGALVATDVKTGEILTLANYPDYDPNMFSTGISNSDWESLFPENEEDTLAPRPLYNVALQTAIQPGSTFKMVTAMAALEKGMDPNKTIRDMGYVDIGNKRFTCLIWKNGRGSHGNENVYNAIRDSCNYYFYTLALGKNQRTGESIGIKLDIEDITNMAKKFGLNDKTGIEIDVPAEAHGGVPDPSKKIASTKGILKRYLKENINKYVKDGVKLDDKDLEEVINEIISWVGNEELLSRTEVIKRLDKMGIDPEKRLEGEREGLADKIKYTYLNQAGWNIADTLNITIGQGQNSYTPIQMANYIATLSNGGYLHKMSVVDSIKNYDNSAVEYKREDSGHKIKLNDYENLERVKYAMRKVAVEGTAKSIFSKFPVKVAAKTGTAQKSGINPVTLDTYDDYAWFVAFAPYDDPQIAISVVIFQGGSGGYAGPIARDVIAEYLGLNEEEEQKEVLPIENELSR</sequence>
<dbReference type="GO" id="GO:0008658">
    <property type="term" value="F:penicillin binding"/>
    <property type="evidence" value="ECO:0007669"/>
    <property type="project" value="InterPro"/>
</dbReference>
<dbReference type="InterPro" id="IPR036138">
    <property type="entry name" value="PBP_dimer_sf"/>
</dbReference>
<evidence type="ECO:0000256" key="10">
    <source>
        <dbReference type="ARBA" id="ARBA00023316"/>
    </source>
</evidence>
<dbReference type="GO" id="GO:0005886">
    <property type="term" value="C:plasma membrane"/>
    <property type="evidence" value="ECO:0007669"/>
    <property type="project" value="TreeGrafter"/>
</dbReference>
<keyword evidence="5 11" id="KW-0812">Transmembrane</keyword>
<name>A0A410QDX0_9FIRM</name>
<dbReference type="InterPro" id="IPR050515">
    <property type="entry name" value="Beta-lactam/transpept"/>
</dbReference>
<feature type="domain" description="Penicillin-binding protein transpeptidase" evidence="12">
    <location>
        <begin position="927"/>
        <end position="1089"/>
    </location>
</feature>
<keyword evidence="7" id="KW-0573">Peptidoglycan synthesis</keyword>
<evidence type="ECO:0000256" key="9">
    <source>
        <dbReference type="ARBA" id="ARBA00023136"/>
    </source>
</evidence>
<dbReference type="PANTHER" id="PTHR30627">
    <property type="entry name" value="PEPTIDOGLYCAN D,D-TRANSPEPTIDASE"/>
    <property type="match status" value="1"/>
</dbReference>
<dbReference type="Gene3D" id="1.10.10.1230">
    <property type="entry name" value="Penicillin-binding protein, N-terminal non-catalytic domain, head sub-domain"/>
    <property type="match status" value="1"/>
</dbReference>
<comment type="similarity">
    <text evidence="3">Belongs to the transpeptidase family.</text>
</comment>
<dbReference type="KEGG" id="spoa:EQM13_11735"/>
<dbReference type="Gene3D" id="3.40.710.10">
    <property type="entry name" value="DD-peptidase/beta-lactamase superfamily"/>
    <property type="match status" value="2"/>
</dbReference>
<dbReference type="SUPFAM" id="SSF56519">
    <property type="entry name" value="Penicillin binding protein dimerisation domain"/>
    <property type="match status" value="2"/>
</dbReference>
<keyword evidence="4" id="KW-1003">Cell membrane</keyword>
<feature type="domain" description="Penicillin-binding protein transpeptidase" evidence="12">
    <location>
        <begin position="657"/>
        <end position="841"/>
    </location>
</feature>
<evidence type="ECO:0000313" key="15">
    <source>
        <dbReference type="Proteomes" id="UP000287969"/>
    </source>
</evidence>
<accession>A0A410QDX0</accession>
<evidence type="ECO:0000256" key="4">
    <source>
        <dbReference type="ARBA" id="ARBA00022475"/>
    </source>
</evidence>
<dbReference type="InterPro" id="IPR005311">
    <property type="entry name" value="PBP_dimer"/>
</dbReference>
<evidence type="ECO:0000256" key="8">
    <source>
        <dbReference type="ARBA" id="ARBA00022989"/>
    </source>
</evidence>
<dbReference type="Gene3D" id="3.90.1310.10">
    <property type="entry name" value="Penicillin-binding protein 2a (Domain 2)"/>
    <property type="match status" value="2"/>
</dbReference>